<evidence type="ECO:0000256" key="2">
    <source>
        <dbReference type="SAM" id="Phobius"/>
    </source>
</evidence>
<organism evidence="3 4">
    <name type="scientific">Acorus calamus</name>
    <name type="common">Sweet flag</name>
    <dbReference type="NCBI Taxonomy" id="4465"/>
    <lineage>
        <taxon>Eukaryota</taxon>
        <taxon>Viridiplantae</taxon>
        <taxon>Streptophyta</taxon>
        <taxon>Embryophyta</taxon>
        <taxon>Tracheophyta</taxon>
        <taxon>Spermatophyta</taxon>
        <taxon>Magnoliopsida</taxon>
        <taxon>Liliopsida</taxon>
        <taxon>Acoraceae</taxon>
        <taxon>Acorus</taxon>
    </lineage>
</organism>
<dbReference type="Proteomes" id="UP001180020">
    <property type="component" value="Unassembled WGS sequence"/>
</dbReference>
<feature type="transmembrane region" description="Helical" evidence="2">
    <location>
        <begin position="179"/>
        <end position="201"/>
    </location>
</feature>
<gene>
    <name evidence="3" type="ORF">QJS10_CPB17g02000</name>
</gene>
<accession>A0AAV9CTU6</accession>
<dbReference type="EMBL" id="JAUJYO010000017">
    <property type="protein sequence ID" value="KAK1292211.1"/>
    <property type="molecule type" value="Genomic_DNA"/>
</dbReference>
<keyword evidence="4" id="KW-1185">Reference proteome</keyword>
<sequence>MGAVSVRDYEKERETHPLLERERTMGSRMPSHQLPSGLVVSGRPDKQPKDRGPTMGSRAVPYTGGDVKKSGELGKMFDIDPAASASASAAVPRTPRSASSSGSGQFKPPPGSGSGSIPKRTPSGQLLPATGLITSGPVPSTPTASMRRSESLEPKAAAYPAAVTSLGSDSKAFRARVPWVISCSGVLVVVIGVGVGIFVLVAMKNVVVVAAAGGVSVVVVAVAAWNWGKGRRAKELERFVAGFPDAELRGAKHGEFVKVTGRK</sequence>
<feature type="compositionally biased region" description="Basic and acidic residues" evidence="1">
    <location>
        <begin position="7"/>
        <end position="25"/>
    </location>
</feature>
<feature type="transmembrane region" description="Helical" evidence="2">
    <location>
        <begin position="207"/>
        <end position="228"/>
    </location>
</feature>
<reference evidence="3" key="1">
    <citation type="journal article" date="2023" name="Nat. Commun.">
        <title>Diploid and tetraploid genomes of Acorus and the evolution of monocots.</title>
        <authorList>
            <person name="Ma L."/>
            <person name="Liu K.W."/>
            <person name="Li Z."/>
            <person name="Hsiao Y.Y."/>
            <person name="Qi Y."/>
            <person name="Fu T."/>
            <person name="Tang G.D."/>
            <person name="Zhang D."/>
            <person name="Sun W.H."/>
            <person name="Liu D.K."/>
            <person name="Li Y."/>
            <person name="Chen G.Z."/>
            <person name="Liu X.D."/>
            <person name="Liao X.Y."/>
            <person name="Jiang Y.T."/>
            <person name="Yu X."/>
            <person name="Hao Y."/>
            <person name="Huang J."/>
            <person name="Zhao X.W."/>
            <person name="Ke S."/>
            <person name="Chen Y.Y."/>
            <person name="Wu W.L."/>
            <person name="Hsu J.L."/>
            <person name="Lin Y.F."/>
            <person name="Huang M.D."/>
            <person name="Li C.Y."/>
            <person name="Huang L."/>
            <person name="Wang Z.W."/>
            <person name="Zhao X."/>
            <person name="Zhong W.Y."/>
            <person name="Peng D.H."/>
            <person name="Ahmad S."/>
            <person name="Lan S."/>
            <person name="Zhang J.S."/>
            <person name="Tsai W.C."/>
            <person name="Van de Peer Y."/>
            <person name="Liu Z.J."/>
        </authorList>
    </citation>
    <scope>NUCLEOTIDE SEQUENCE</scope>
    <source>
        <strain evidence="3">CP</strain>
    </source>
</reference>
<evidence type="ECO:0000313" key="3">
    <source>
        <dbReference type="EMBL" id="KAK1292211.1"/>
    </source>
</evidence>
<feature type="compositionally biased region" description="Polar residues" evidence="1">
    <location>
        <begin position="137"/>
        <end position="146"/>
    </location>
</feature>
<keyword evidence="2" id="KW-1133">Transmembrane helix</keyword>
<proteinExistence type="predicted"/>
<dbReference type="PANTHER" id="PTHR33709:SF17">
    <property type="entry name" value="UBIQUITIN-SPECIFIC PROTEASE FAMILY C19-RELATED PROTEIN"/>
    <property type="match status" value="1"/>
</dbReference>
<keyword evidence="2" id="KW-0812">Transmembrane</keyword>
<dbReference type="AlphaFoldDB" id="A0AAV9CTU6"/>
<evidence type="ECO:0000313" key="4">
    <source>
        <dbReference type="Proteomes" id="UP001180020"/>
    </source>
</evidence>
<comment type="caution">
    <text evidence="3">The sequence shown here is derived from an EMBL/GenBank/DDBJ whole genome shotgun (WGS) entry which is preliminary data.</text>
</comment>
<protein>
    <submittedName>
        <fullName evidence="3">Membrane protein</fullName>
    </submittedName>
</protein>
<feature type="region of interest" description="Disordered" evidence="1">
    <location>
        <begin position="85"/>
        <end position="151"/>
    </location>
</feature>
<dbReference type="PANTHER" id="PTHR33709">
    <property type="entry name" value="OSJNBA0035M09.9 PROTEIN"/>
    <property type="match status" value="1"/>
</dbReference>
<keyword evidence="2" id="KW-0472">Membrane</keyword>
<dbReference type="InterPro" id="IPR040339">
    <property type="entry name" value="At1g16860-like"/>
</dbReference>
<feature type="region of interest" description="Disordered" evidence="1">
    <location>
        <begin position="1"/>
        <end position="73"/>
    </location>
</feature>
<feature type="compositionally biased region" description="Low complexity" evidence="1">
    <location>
        <begin position="85"/>
        <end position="106"/>
    </location>
</feature>
<evidence type="ECO:0000256" key="1">
    <source>
        <dbReference type="SAM" id="MobiDB-lite"/>
    </source>
</evidence>
<reference evidence="3" key="2">
    <citation type="submission" date="2023-06" db="EMBL/GenBank/DDBJ databases">
        <authorList>
            <person name="Ma L."/>
            <person name="Liu K.-W."/>
            <person name="Li Z."/>
            <person name="Hsiao Y.-Y."/>
            <person name="Qi Y."/>
            <person name="Fu T."/>
            <person name="Tang G."/>
            <person name="Zhang D."/>
            <person name="Sun W.-H."/>
            <person name="Liu D.-K."/>
            <person name="Li Y."/>
            <person name="Chen G.-Z."/>
            <person name="Liu X.-D."/>
            <person name="Liao X.-Y."/>
            <person name="Jiang Y.-T."/>
            <person name="Yu X."/>
            <person name="Hao Y."/>
            <person name="Huang J."/>
            <person name="Zhao X.-W."/>
            <person name="Ke S."/>
            <person name="Chen Y.-Y."/>
            <person name="Wu W.-L."/>
            <person name="Hsu J.-L."/>
            <person name="Lin Y.-F."/>
            <person name="Huang M.-D."/>
            <person name="Li C.-Y."/>
            <person name="Huang L."/>
            <person name="Wang Z.-W."/>
            <person name="Zhao X."/>
            <person name="Zhong W.-Y."/>
            <person name="Peng D.-H."/>
            <person name="Ahmad S."/>
            <person name="Lan S."/>
            <person name="Zhang J.-S."/>
            <person name="Tsai W.-C."/>
            <person name="Van De Peer Y."/>
            <person name="Liu Z.-J."/>
        </authorList>
    </citation>
    <scope>NUCLEOTIDE SEQUENCE</scope>
    <source>
        <strain evidence="3">CP</strain>
        <tissue evidence="3">Leaves</tissue>
    </source>
</reference>
<feature type="compositionally biased region" description="Basic and acidic residues" evidence="1">
    <location>
        <begin position="43"/>
        <end position="52"/>
    </location>
</feature>
<name>A0AAV9CTU6_ACOCL</name>